<evidence type="ECO:0000256" key="1">
    <source>
        <dbReference type="ARBA" id="ARBA00004496"/>
    </source>
</evidence>
<evidence type="ECO:0000256" key="10">
    <source>
        <dbReference type="ARBA" id="ARBA00022984"/>
    </source>
</evidence>
<comment type="similarity">
    <text evidence="14">Belongs to the MurCDEF family.</text>
</comment>
<evidence type="ECO:0000256" key="9">
    <source>
        <dbReference type="ARBA" id="ARBA00022960"/>
    </source>
</evidence>
<dbReference type="InterPro" id="IPR004101">
    <property type="entry name" value="Mur_ligase_C"/>
</dbReference>
<dbReference type="SUPFAM" id="SSF51984">
    <property type="entry name" value="MurCD N-terminal domain"/>
    <property type="match status" value="1"/>
</dbReference>
<dbReference type="Pfam" id="PF08245">
    <property type="entry name" value="Mur_ligase_M"/>
    <property type="match status" value="1"/>
</dbReference>
<dbReference type="Pfam" id="PF01225">
    <property type="entry name" value="Mur_ligase"/>
    <property type="match status" value="1"/>
</dbReference>
<evidence type="ECO:0000259" key="15">
    <source>
        <dbReference type="Pfam" id="PF01225"/>
    </source>
</evidence>
<dbReference type="UniPathway" id="UPA00219"/>
<evidence type="ECO:0000256" key="11">
    <source>
        <dbReference type="ARBA" id="ARBA00023306"/>
    </source>
</evidence>
<sequence>MKFDMLCTDNSRFERNELKKVLFKKRPFEITIHFVGIGGIGMGGLAKILTQSGYTIHGSDLSQNRITNELTLMGVKINFFHSSKNVIGSDMIVVSSAISHNNVEIIEAKKSGIPIFHRIELLSEIIQHRFNIVVTGTHGKTTTTSIITEMFIDSKFYPNYIIGGFSKSLNTVSNWKIDSKISILELDESDPIFISLKNISILVITNLESDHINNYNNDLNTFKNTFLKFFEQLPDHTKVILCIESPIIRSIVRKINRKIITYGLREEAHFRILSYKQKKNRCYFTISDQLRSISSFRMSVPGLHNVLNATPSIILGRIFRMGEKNIKKSIEGFQGVQNRMDFLGNFVIKNKYGNFCKFSLIIDHGHHPNEIQNTIHTIRLGWKSNRIIMIFQPHRYTRFQKFYNYFLSVLKKVDLLLVTDVYPSGEKNVAKFSIRSFYKEMKDRKKIVIPFFDHNQLIGILKKIVQDRDIILIQSASENTCKKYVKLLKKVSCLENC</sequence>
<dbReference type="Gene3D" id="3.40.50.720">
    <property type="entry name" value="NAD(P)-binding Rossmann-like Domain"/>
    <property type="match status" value="1"/>
</dbReference>
<dbReference type="HAMAP" id="MF_00046">
    <property type="entry name" value="MurC"/>
    <property type="match status" value="1"/>
</dbReference>
<dbReference type="InterPro" id="IPR036615">
    <property type="entry name" value="Mur_ligase_C_dom_sf"/>
</dbReference>
<reference evidence="18 19" key="1">
    <citation type="journal article" date="2014" name="G3 (Bethesda)">
        <title>Genome sequence of Candidatus Riesia pediculischaeffi, endosymbiont of chimpanzee lice, and genomic comparison of recently acquired endosymbionts from human and chimpanzee lice.</title>
        <authorList>
            <person name="Boyd B.M."/>
            <person name="Allen J.M."/>
            <person name="de Crecy-Lagard V."/>
            <person name="Reed D.L."/>
        </authorList>
    </citation>
    <scope>NUCLEOTIDE SEQUENCE [LARGE SCALE GENOMIC DNA]</scope>
    <source>
        <strain evidence="18 19">PTSU</strain>
    </source>
</reference>
<dbReference type="InterPro" id="IPR000713">
    <property type="entry name" value="Mur_ligase_N"/>
</dbReference>
<comment type="catalytic activity">
    <reaction evidence="13 14">
        <text>UDP-N-acetyl-alpha-D-muramate + L-alanine + ATP = UDP-N-acetyl-alpha-D-muramoyl-L-alanine + ADP + phosphate + H(+)</text>
        <dbReference type="Rhea" id="RHEA:23372"/>
        <dbReference type="ChEBI" id="CHEBI:15378"/>
        <dbReference type="ChEBI" id="CHEBI:30616"/>
        <dbReference type="ChEBI" id="CHEBI:43474"/>
        <dbReference type="ChEBI" id="CHEBI:57972"/>
        <dbReference type="ChEBI" id="CHEBI:70757"/>
        <dbReference type="ChEBI" id="CHEBI:83898"/>
        <dbReference type="ChEBI" id="CHEBI:456216"/>
        <dbReference type="EC" id="6.3.2.8"/>
    </reaction>
</comment>
<dbReference type="NCBIfam" id="TIGR01082">
    <property type="entry name" value="murC"/>
    <property type="match status" value="1"/>
</dbReference>
<dbReference type="SUPFAM" id="SSF53623">
    <property type="entry name" value="MurD-like peptide ligases, catalytic domain"/>
    <property type="match status" value="1"/>
</dbReference>
<evidence type="ECO:0000256" key="12">
    <source>
        <dbReference type="ARBA" id="ARBA00023316"/>
    </source>
</evidence>
<evidence type="ECO:0000256" key="14">
    <source>
        <dbReference type="HAMAP-Rule" id="MF_00046"/>
    </source>
</evidence>
<comment type="subcellular location">
    <subcellularLocation>
        <location evidence="1 14">Cytoplasm</location>
    </subcellularLocation>
</comment>
<keyword evidence="12 14" id="KW-0961">Cell wall biogenesis/degradation</keyword>
<dbReference type="PANTHER" id="PTHR43445">
    <property type="entry name" value="UDP-N-ACETYLMURAMATE--L-ALANINE LIGASE-RELATED"/>
    <property type="match status" value="1"/>
</dbReference>
<feature type="binding site" evidence="14">
    <location>
        <begin position="136"/>
        <end position="142"/>
    </location>
    <ligand>
        <name>ATP</name>
        <dbReference type="ChEBI" id="CHEBI:30616"/>
    </ligand>
</feature>
<keyword evidence="6 14" id="KW-0132">Cell division</keyword>
<dbReference type="InterPro" id="IPR036565">
    <property type="entry name" value="Mur-like_cat_sf"/>
</dbReference>
<evidence type="ECO:0000256" key="4">
    <source>
        <dbReference type="ARBA" id="ARBA00022490"/>
    </source>
</evidence>
<evidence type="ECO:0000313" key="18">
    <source>
        <dbReference type="EMBL" id="KIE64175.1"/>
    </source>
</evidence>
<keyword evidence="7 14" id="KW-0547">Nucleotide-binding</keyword>
<dbReference type="GO" id="GO:0005737">
    <property type="term" value="C:cytoplasm"/>
    <property type="evidence" value="ECO:0007669"/>
    <property type="project" value="UniProtKB-SubCell"/>
</dbReference>
<dbReference type="GO" id="GO:0005524">
    <property type="term" value="F:ATP binding"/>
    <property type="evidence" value="ECO:0007669"/>
    <property type="project" value="UniProtKB-UniRule"/>
</dbReference>
<comment type="caution">
    <text evidence="18">The sequence shown here is derived from an EMBL/GenBank/DDBJ whole genome shotgun (WGS) entry which is preliminary data.</text>
</comment>
<dbReference type="GO" id="GO:0051301">
    <property type="term" value="P:cell division"/>
    <property type="evidence" value="ECO:0007669"/>
    <property type="project" value="UniProtKB-KW"/>
</dbReference>
<accession>A0A0C1VJY6</accession>
<comment type="pathway">
    <text evidence="2 14">Cell wall biogenesis; peptidoglycan biosynthesis.</text>
</comment>
<dbReference type="SUPFAM" id="SSF53244">
    <property type="entry name" value="MurD-like peptide ligases, peptide-binding domain"/>
    <property type="match status" value="1"/>
</dbReference>
<gene>
    <name evidence="14" type="primary">murC</name>
    <name evidence="18" type="ORF">P689_119146</name>
</gene>
<dbReference type="Proteomes" id="UP000054529">
    <property type="component" value="Unassembled WGS sequence"/>
</dbReference>
<feature type="domain" description="Mur ligase C-terminal" evidence="16">
    <location>
        <begin position="358"/>
        <end position="475"/>
    </location>
</feature>
<name>A0A0C1VJY6_9ENTR</name>
<evidence type="ECO:0000256" key="5">
    <source>
        <dbReference type="ARBA" id="ARBA00022598"/>
    </source>
</evidence>
<comment type="function">
    <text evidence="14">Cell wall formation.</text>
</comment>
<evidence type="ECO:0000256" key="8">
    <source>
        <dbReference type="ARBA" id="ARBA00022840"/>
    </source>
</evidence>
<dbReference type="InterPro" id="IPR005758">
    <property type="entry name" value="UDP-N-AcMur_Ala_ligase_MurC"/>
</dbReference>
<evidence type="ECO:0000259" key="17">
    <source>
        <dbReference type="Pfam" id="PF08245"/>
    </source>
</evidence>
<dbReference type="HOGENOM" id="CLU_028104_2_1_6"/>
<feature type="domain" description="Mur ligase central" evidence="17">
    <location>
        <begin position="134"/>
        <end position="314"/>
    </location>
</feature>
<evidence type="ECO:0000313" key="19">
    <source>
        <dbReference type="Proteomes" id="UP000054529"/>
    </source>
</evidence>
<dbReference type="GO" id="GO:0008763">
    <property type="term" value="F:UDP-N-acetylmuramate-L-alanine ligase activity"/>
    <property type="evidence" value="ECO:0007669"/>
    <property type="project" value="UniProtKB-UniRule"/>
</dbReference>
<organism evidence="18 19">
    <name type="scientific">Candidatus Riesia pediculischaeffi PTSU</name>
    <dbReference type="NCBI Taxonomy" id="1401651"/>
    <lineage>
        <taxon>Bacteria</taxon>
        <taxon>Pseudomonadati</taxon>
        <taxon>Pseudomonadota</taxon>
        <taxon>Gammaproteobacteria</taxon>
        <taxon>Enterobacterales</taxon>
        <taxon>Enterobacteriaceae</taxon>
        <taxon>Candidatus Riesia</taxon>
    </lineage>
</organism>
<proteinExistence type="inferred from homology"/>
<keyword evidence="8 14" id="KW-0067">ATP-binding</keyword>
<evidence type="ECO:0000256" key="13">
    <source>
        <dbReference type="ARBA" id="ARBA00047833"/>
    </source>
</evidence>
<dbReference type="PATRIC" id="fig|1401651.3.peg.174"/>
<dbReference type="Gene3D" id="3.40.1190.10">
    <property type="entry name" value="Mur-like, catalytic domain"/>
    <property type="match status" value="1"/>
</dbReference>
<dbReference type="GO" id="GO:0008360">
    <property type="term" value="P:regulation of cell shape"/>
    <property type="evidence" value="ECO:0007669"/>
    <property type="project" value="UniProtKB-KW"/>
</dbReference>
<evidence type="ECO:0000256" key="6">
    <source>
        <dbReference type="ARBA" id="ARBA00022618"/>
    </source>
</evidence>
<protein>
    <recommendedName>
        <fullName evidence="3 14">UDP-N-acetylmuramate--L-alanine ligase</fullName>
        <ecNumber evidence="3 14">6.3.2.8</ecNumber>
    </recommendedName>
    <alternativeName>
        <fullName evidence="14">UDP-N-acetylmuramoyl-L-alanine synthetase</fullName>
    </alternativeName>
</protein>
<keyword evidence="10 14" id="KW-0573">Peptidoglycan synthesis</keyword>
<dbReference type="InterPro" id="IPR050061">
    <property type="entry name" value="MurCDEF_pg_biosynth"/>
</dbReference>
<dbReference type="Gene3D" id="3.90.190.20">
    <property type="entry name" value="Mur ligase, C-terminal domain"/>
    <property type="match status" value="1"/>
</dbReference>
<evidence type="ECO:0000256" key="7">
    <source>
        <dbReference type="ARBA" id="ARBA00022741"/>
    </source>
</evidence>
<keyword evidence="11 14" id="KW-0131">Cell cycle</keyword>
<evidence type="ECO:0000256" key="3">
    <source>
        <dbReference type="ARBA" id="ARBA00012211"/>
    </source>
</evidence>
<dbReference type="EMBL" id="AWXV01000002">
    <property type="protein sequence ID" value="KIE64175.1"/>
    <property type="molecule type" value="Genomic_DNA"/>
</dbReference>
<keyword evidence="4 14" id="KW-0963">Cytoplasm</keyword>
<dbReference type="GO" id="GO:0009252">
    <property type="term" value="P:peptidoglycan biosynthetic process"/>
    <property type="evidence" value="ECO:0007669"/>
    <property type="project" value="UniProtKB-UniRule"/>
</dbReference>
<keyword evidence="9 14" id="KW-0133">Cell shape</keyword>
<keyword evidence="5 14" id="KW-0436">Ligase</keyword>
<dbReference type="Pfam" id="PF02875">
    <property type="entry name" value="Mur_ligase_C"/>
    <property type="match status" value="1"/>
</dbReference>
<dbReference type="InterPro" id="IPR013221">
    <property type="entry name" value="Mur_ligase_cen"/>
</dbReference>
<dbReference type="GO" id="GO:0071555">
    <property type="term" value="P:cell wall organization"/>
    <property type="evidence" value="ECO:0007669"/>
    <property type="project" value="UniProtKB-KW"/>
</dbReference>
<feature type="domain" description="Mur ligase N-terminal catalytic" evidence="15">
    <location>
        <begin position="31"/>
        <end position="128"/>
    </location>
</feature>
<evidence type="ECO:0000259" key="16">
    <source>
        <dbReference type="Pfam" id="PF02875"/>
    </source>
</evidence>
<evidence type="ECO:0000256" key="2">
    <source>
        <dbReference type="ARBA" id="ARBA00004752"/>
    </source>
</evidence>
<dbReference type="AlphaFoldDB" id="A0A0C1VJY6"/>
<dbReference type="PANTHER" id="PTHR43445:SF3">
    <property type="entry name" value="UDP-N-ACETYLMURAMATE--L-ALANINE LIGASE"/>
    <property type="match status" value="1"/>
</dbReference>
<dbReference type="EC" id="6.3.2.8" evidence="3 14"/>